<feature type="domain" description="DUF2007" evidence="1">
    <location>
        <begin position="41"/>
        <end position="115"/>
    </location>
</feature>
<dbReference type="Gene3D" id="3.30.70.790">
    <property type="entry name" value="UreE, C-terminal domain"/>
    <property type="match status" value="1"/>
</dbReference>
<name>A0A381Z5M1_9ZZZZ</name>
<gene>
    <name evidence="2" type="ORF">METZ01_LOCUS137374</name>
</gene>
<accession>A0A381Z5M1</accession>
<dbReference type="AlphaFoldDB" id="A0A381Z5M1"/>
<protein>
    <recommendedName>
        <fullName evidence="1">DUF2007 domain-containing protein</fullName>
    </recommendedName>
</protein>
<dbReference type="EMBL" id="UINC01020032">
    <property type="protein sequence ID" value="SVA84520.1"/>
    <property type="molecule type" value="Genomic_DNA"/>
</dbReference>
<dbReference type="SUPFAM" id="SSF54913">
    <property type="entry name" value="GlnB-like"/>
    <property type="match status" value="1"/>
</dbReference>
<proteinExistence type="predicted"/>
<evidence type="ECO:0000259" key="1">
    <source>
        <dbReference type="Pfam" id="PF09413"/>
    </source>
</evidence>
<dbReference type="InterPro" id="IPR011322">
    <property type="entry name" value="N-reg_PII-like_a/b"/>
</dbReference>
<dbReference type="Pfam" id="PF09413">
    <property type="entry name" value="DUF2007"/>
    <property type="match status" value="1"/>
</dbReference>
<reference evidence="2" key="1">
    <citation type="submission" date="2018-05" db="EMBL/GenBank/DDBJ databases">
        <authorList>
            <person name="Lanie J.A."/>
            <person name="Ng W.-L."/>
            <person name="Kazmierczak K.M."/>
            <person name="Andrzejewski T.M."/>
            <person name="Davidsen T.M."/>
            <person name="Wayne K.J."/>
            <person name="Tettelin H."/>
            <person name="Glass J.I."/>
            <person name="Rusch D."/>
            <person name="Podicherti R."/>
            <person name="Tsui H.-C.T."/>
            <person name="Winkler M.E."/>
        </authorList>
    </citation>
    <scope>NUCLEOTIDE SEQUENCE</scope>
</reference>
<dbReference type="InterPro" id="IPR018551">
    <property type="entry name" value="DUF2007"/>
</dbReference>
<organism evidence="2">
    <name type="scientific">marine metagenome</name>
    <dbReference type="NCBI Taxonomy" id="408172"/>
    <lineage>
        <taxon>unclassified sequences</taxon>
        <taxon>metagenomes</taxon>
        <taxon>ecological metagenomes</taxon>
    </lineage>
</organism>
<evidence type="ECO:0000313" key="2">
    <source>
        <dbReference type="EMBL" id="SVA84520.1"/>
    </source>
</evidence>
<sequence>MFCPDCGAEYRPEFSECADCGVALVVTLPVEEGPDPESKIVQVFRTSDAMLLPIVKSLLESAGIEYFVQGDEALGLFPVGAMGSSVSRSSLAAVGAIVHVFERDVETVRQLLTEVGEAEDMGSTTNE</sequence>